<proteinExistence type="predicted"/>
<organism evidence="4 5">
    <name type="scientific">Candidatus Aphodocola excrementigallinarum</name>
    <dbReference type="NCBI Taxonomy" id="2840670"/>
    <lineage>
        <taxon>Bacteria</taxon>
        <taxon>Bacillati</taxon>
        <taxon>Bacillota</taxon>
        <taxon>Bacilli</taxon>
        <taxon>Candidatus Aphodocola</taxon>
    </lineage>
</organism>
<dbReference type="InterPro" id="IPR039448">
    <property type="entry name" value="Beta_helix"/>
</dbReference>
<keyword evidence="1" id="KW-1133">Transmembrane helix</keyword>
<sequence length="303" mass="32166">MKKSLKLLAFAFVAFLFAGVMSVNAATPVKTEDELTAAIANGGNIVLEDDIKITKPIELFKDTEISSLNSYTLDGTGMTMNGKNGSILAAHAKLTLDNVNLKGAAKYGVQAYENGDVTLNDVTISNCEWGAVLVNGGQVVINDLVMDSNAWGIEFAKGENVTGDPALVMDGTMYVNNQPDAITVDDTQVDKFLIENSEASTNKIVLEDNKLLVKDNSGKTVVESKVLANDLVVSIDGQEEVTKEPVETPEEPVVTTTTAAATTTQKAIENPSTSDNLPLYIVLSLAALAGTVVFGMKIKKAMN</sequence>
<evidence type="ECO:0000256" key="2">
    <source>
        <dbReference type="SAM" id="SignalP"/>
    </source>
</evidence>
<dbReference type="SUPFAM" id="SSF51126">
    <property type="entry name" value="Pectin lyase-like"/>
    <property type="match status" value="1"/>
</dbReference>
<dbReference type="Proteomes" id="UP000824074">
    <property type="component" value="Unassembled WGS sequence"/>
</dbReference>
<reference evidence="4" key="1">
    <citation type="submission" date="2020-10" db="EMBL/GenBank/DDBJ databases">
        <authorList>
            <person name="Gilroy R."/>
        </authorList>
    </citation>
    <scope>NUCLEOTIDE SEQUENCE</scope>
    <source>
        <strain evidence="4">CHK193-30670</strain>
    </source>
</reference>
<gene>
    <name evidence="4" type="ORF">IAB68_03995</name>
</gene>
<feature type="transmembrane region" description="Helical" evidence="1">
    <location>
        <begin position="277"/>
        <end position="296"/>
    </location>
</feature>
<dbReference type="Gene3D" id="2.160.20.10">
    <property type="entry name" value="Single-stranded right-handed beta-helix, Pectin lyase-like"/>
    <property type="match status" value="1"/>
</dbReference>
<dbReference type="Pfam" id="PF13229">
    <property type="entry name" value="Beta_helix"/>
    <property type="match status" value="1"/>
</dbReference>
<keyword evidence="2" id="KW-0732">Signal</keyword>
<dbReference type="InterPro" id="IPR011050">
    <property type="entry name" value="Pectin_lyase_fold/virulence"/>
</dbReference>
<dbReference type="EMBL" id="DVMT01000039">
    <property type="protein sequence ID" value="HIU40441.1"/>
    <property type="molecule type" value="Genomic_DNA"/>
</dbReference>
<evidence type="ECO:0000313" key="4">
    <source>
        <dbReference type="EMBL" id="HIU40441.1"/>
    </source>
</evidence>
<keyword evidence="1" id="KW-0472">Membrane</keyword>
<protein>
    <submittedName>
        <fullName evidence="4">Right-handed parallel beta-helix repeat-containing protein</fullName>
    </submittedName>
</protein>
<dbReference type="InterPro" id="IPR012334">
    <property type="entry name" value="Pectin_lyas_fold"/>
</dbReference>
<dbReference type="AlphaFoldDB" id="A0A9D1IPL6"/>
<feature type="domain" description="Right handed beta helix" evidence="3">
    <location>
        <begin position="81"/>
        <end position="209"/>
    </location>
</feature>
<evidence type="ECO:0000256" key="1">
    <source>
        <dbReference type="SAM" id="Phobius"/>
    </source>
</evidence>
<evidence type="ECO:0000259" key="3">
    <source>
        <dbReference type="Pfam" id="PF13229"/>
    </source>
</evidence>
<keyword evidence="1" id="KW-0812">Transmembrane</keyword>
<accession>A0A9D1IPL6</accession>
<comment type="caution">
    <text evidence="4">The sequence shown here is derived from an EMBL/GenBank/DDBJ whole genome shotgun (WGS) entry which is preliminary data.</text>
</comment>
<name>A0A9D1IPL6_9FIRM</name>
<reference evidence="4" key="2">
    <citation type="journal article" date="2021" name="PeerJ">
        <title>Extensive microbial diversity within the chicken gut microbiome revealed by metagenomics and culture.</title>
        <authorList>
            <person name="Gilroy R."/>
            <person name="Ravi A."/>
            <person name="Getino M."/>
            <person name="Pursley I."/>
            <person name="Horton D.L."/>
            <person name="Alikhan N.F."/>
            <person name="Baker D."/>
            <person name="Gharbi K."/>
            <person name="Hall N."/>
            <person name="Watson M."/>
            <person name="Adriaenssens E.M."/>
            <person name="Foster-Nyarko E."/>
            <person name="Jarju S."/>
            <person name="Secka A."/>
            <person name="Antonio M."/>
            <person name="Oren A."/>
            <person name="Chaudhuri R.R."/>
            <person name="La Ragione R."/>
            <person name="Hildebrand F."/>
            <person name="Pallen M.J."/>
        </authorList>
    </citation>
    <scope>NUCLEOTIDE SEQUENCE</scope>
    <source>
        <strain evidence="4">CHK193-30670</strain>
    </source>
</reference>
<feature type="chain" id="PRO_5038811196" evidence="2">
    <location>
        <begin position="26"/>
        <end position="303"/>
    </location>
</feature>
<feature type="signal peptide" evidence="2">
    <location>
        <begin position="1"/>
        <end position="25"/>
    </location>
</feature>
<evidence type="ECO:0000313" key="5">
    <source>
        <dbReference type="Proteomes" id="UP000824074"/>
    </source>
</evidence>